<dbReference type="STRING" id="1993.SAMN04489713_101728"/>
<keyword evidence="4 8" id="KW-0067">ATP-binding</keyword>
<keyword evidence="3" id="KW-0547">Nucleotide-binding</keyword>
<evidence type="ECO:0000256" key="2">
    <source>
        <dbReference type="ARBA" id="ARBA00022448"/>
    </source>
</evidence>
<dbReference type="GO" id="GO:0046677">
    <property type="term" value="P:response to antibiotic"/>
    <property type="evidence" value="ECO:0007669"/>
    <property type="project" value="UniProtKB-KW"/>
</dbReference>
<evidence type="ECO:0000259" key="7">
    <source>
        <dbReference type="PROSITE" id="PS50893"/>
    </source>
</evidence>
<dbReference type="InParanoid" id="A0A1I4X751"/>
<reference evidence="8 9" key="1">
    <citation type="submission" date="2016-10" db="EMBL/GenBank/DDBJ databases">
        <authorList>
            <person name="de Groot N.N."/>
        </authorList>
    </citation>
    <scope>NUCLEOTIDE SEQUENCE [LARGE SCALE GENOMIC DNA]</scope>
    <source>
        <strain evidence="8 9">DSM 43067</strain>
    </source>
</reference>
<dbReference type="PANTHER" id="PTHR42711">
    <property type="entry name" value="ABC TRANSPORTER ATP-BINDING PROTEIN"/>
    <property type="match status" value="1"/>
</dbReference>
<dbReference type="SUPFAM" id="SSF52540">
    <property type="entry name" value="P-loop containing nucleoside triphosphate hydrolases"/>
    <property type="match status" value="1"/>
</dbReference>
<keyword evidence="9" id="KW-1185">Reference proteome</keyword>
<evidence type="ECO:0000256" key="6">
    <source>
        <dbReference type="SAM" id="MobiDB-lite"/>
    </source>
</evidence>
<evidence type="ECO:0000256" key="5">
    <source>
        <dbReference type="ARBA" id="ARBA00023251"/>
    </source>
</evidence>
<dbReference type="EMBL" id="FOVH01000001">
    <property type="protein sequence ID" value="SFN21714.1"/>
    <property type="molecule type" value="Genomic_DNA"/>
</dbReference>
<dbReference type="InterPro" id="IPR050763">
    <property type="entry name" value="ABC_transporter_ATP-binding"/>
</dbReference>
<evidence type="ECO:0000256" key="1">
    <source>
        <dbReference type="ARBA" id="ARBA00004202"/>
    </source>
</evidence>
<gene>
    <name evidence="8" type="ORF">SAMN04489713_101728</name>
</gene>
<dbReference type="GO" id="GO:0005886">
    <property type="term" value="C:plasma membrane"/>
    <property type="evidence" value="ECO:0007669"/>
    <property type="project" value="UniProtKB-SubCell"/>
</dbReference>
<dbReference type="GO" id="GO:0005524">
    <property type="term" value="F:ATP binding"/>
    <property type="evidence" value="ECO:0007669"/>
    <property type="project" value="UniProtKB-KW"/>
</dbReference>
<dbReference type="AlphaFoldDB" id="A0A1I4X751"/>
<dbReference type="PANTHER" id="PTHR42711:SF19">
    <property type="entry name" value="DOXORUBICIN RESISTANCE ATP-BINDING PROTEIN DRRA"/>
    <property type="match status" value="1"/>
</dbReference>
<feature type="compositionally biased region" description="Basic and acidic residues" evidence="6">
    <location>
        <begin position="319"/>
        <end position="328"/>
    </location>
</feature>
<dbReference type="Proteomes" id="UP000183413">
    <property type="component" value="Unassembled WGS sequence"/>
</dbReference>
<evidence type="ECO:0000313" key="8">
    <source>
        <dbReference type="EMBL" id="SFN21714.1"/>
    </source>
</evidence>
<dbReference type="InterPro" id="IPR003439">
    <property type="entry name" value="ABC_transporter-like_ATP-bd"/>
</dbReference>
<name>A0A1I4X751_9ACTN</name>
<keyword evidence="5" id="KW-0046">Antibiotic resistance</keyword>
<dbReference type="GO" id="GO:0016887">
    <property type="term" value="F:ATP hydrolysis activity"/>
    <property type="evidence" value="ECO:0007669"/>
    <property type="project" value="InterPro"/>
</dbReference>
<evidence type="ECO:0000313" key="9">
    <source>
        <dbReference type="Proteomes" id="UP000183413"/>
    </source>
</evidence>
<dbReference type="Gene3D" id="3.40.50.300">
    <property type="entry name" value="P-loop containing nucleotide triphosphate hydrolases"/>
    <property type="match status" value="1"/>
</dbReference>
<keyword evidence="2" id="KW-0813">Transport</keyword>
<organism evidence="8 9">
    <name type="scientific">Actinomadura madurae</name>
    <dbReference type="NCBI Taxonomy" id="1993"/>
    <lineage>
        <taxon>Bacteria</taxon>
        <taxon>Bacillati</taxon>
        <taxon>Actinomycetota</taxon>
        <taxon>Actinomycetes</taxon>
        <taxon>Streptosporangiales</taxon>
        <taxon>Thermomonosporaceae</taxon>
        <taxon>Actinomadura</taxon>
    </lineage>
</organism>
<accession>A0A1I4X751</accession>
<evidence type="ECO:0000256" key="3">
    <source>
        <dbReference type="ARBA" id="ARBA00022741"/>
    </source>
</evidence>
<dbReference type="SMART" id="SM00382">
    <property type="entry name" value="AAA"/>
    <property type="match status" value="1"/>
</dbReference>
<evidence type="ECO:0000256" key="4">
    <source>
        <dbReference type="ARBA" id="ARBA00022840"/>
    </source>
</evidence>
<feature type="region of interest" description="Disordered" evidence="6">
    <location>
        <begin position="308"/>
        <end position="328"/>
    </location>
</feature>
<dbReference type="eggNOG" id="COG1131">
    <property type="taxonomic scope" value="Bacteria"/>
</dbReference>
<dbReference type="RefSeq" id="WP_075019868.1">
    <property type="nucleotide sequence ID" value="NZ_FOVH01000001.1"/>
</dbReference>
<dbReference type="InterPro" id="IPR027417">
    <property type="entry name" value="P-loop_NTPase"/>
</dbReference>
<comment type="subcellular location">
    <subcellularLocation>
        <location evidence="1">Cell membrane</location>
        <topology evidence="1">Peripheral membrane protein</topology>
    </subcellularLocation>
</comment>
<dbReference type="Pfam" id="PF00005">
    <property type="entry name" value="ABC_tran"/>
    <property type="match status" value="1"/>
</dbReference>
<dbReference type="PROSITE" id="PS50893">
    <property type="entry name" value="ABC_TRANSPORTER_2"/>
    <property type="match status" value="1"/>
</dbReference>
<feature type="domain" description="ABC transporter" evidence="7">
    <location>
        <begin position="6"/>
        <end position="236"/>
    </location>
</feature>
<protein>
    <submittedName>
        <fullName evidence="8">ABC-2 type transport system ATP-binding protein</fullName>
    </submittedName>
</protein>
<dbReference type="InterPro" id="IPR003593">
    <property type="entry name" value="AAA+_ATPase"/>
</dbReference>
<proteinExistence type="predicted"/>
<sequence>MAEPIIQAEGLVKRFGEVEALAGLDLVARGGQVTAVLGPNGAGKTTFVRSVATLVRPEAGRLRVAGIDVARHPERVRRIIGLAGQYAAVEPTMTGRENLRMVARLYGGSRRQAAASAREVLARLGLEDVADRQVKTYSGGLRRRLDLGATLVGAPRLLLLDEPTTGLDPRGRGRLWDAIRDLVARGTDVLLTTQYLDEADQLAHQVAIIDHGTVIAHGRPAELKARAGRDVIEVRAHRAADLPELARALAPVGAGKPRVDAGTDRVSVPVTGGARALTAAVRALGDLGLEVDDIGLRRPTLDEVFLTLTGSPPRPGGGRTDRAHAGRA</sequence>